<keyword evidence="3" id="KW-1185">Reference proteome</keyword>
<feature type="transmembrane region" description="Helical" evidence="1">
    <location>
        <begin position="536"/>
        <end position="558"/>
    </location>
</feature>
<feature type="transmembrane region" description="Helical" evidence="1">
    <location>
        <begin position="993"/>
        <end position="1012"/>
    </location>
</feature>
<dbReference type="Gene3D" id="3.30.70.1320">
    <property type="entry name" value="Multidrug efflux transporter AcrB pore domain like"/>
    <property type="match status" value="1"/>
</dbReference>
<gene>
    <name evidence="2" type="primary">czcA_2</name>
    <name evidence="2" type="ORF">Q31a_07140</name>
</gene>
<dbReference type="InterPro" id="IPR001036">
    <property type="entry name" value="Acrflvin-R"/>
</dbReference>
<organism evidence="2 3">
    <name type="scientific">Aureliella helgolandensis</name>
    <dbReference type="NCBI Taxonomy" id="2527968"/>
    <lineage>
        <taxon>Bacteria</taxon>
        <taxon>Pseudomonadati</taxon>
        <taxon>Planctomycetota</taxon>
        <taxon>Planctomycetia</taxon>
        <taxon>Pirellulales</taxon>
        <taxon>Pirellulaceae</taxon>
        <taxon>Aureliella</taxon>
    </lineage>
</organism>
<evidence type="ECO:0000256" key="1">
    <source>
        <dbReference type="SAM" id="Phobius"/>
    </source>
</evidence>
<keyword evidence="1" id="KW-0472">Membrane</keyword>
<dbReference type="EMBL" id="CP036298">
    <property type="protein sequence ID" value="QDV22429.1"/>
    <property type="molecule type" value="Genomic_DNA"/>
</dbReference>
<dbReference type="PRINTS" id="PR00702">
    <property type="entry name" value="ACRIFLAVINRP"/>
</dbReference>
<proteinExistence type="predicted"/>
<evidence type="ECO:0000313" key="2">
    <source>
        <dbReference type="EMBL" id="QDV22429.1"/>
    </source>
</evidence>
<feature type="transmembrane region" description="Helical" evidence="1">
    <location>
        <begin position="365"/>
        <end position="385"/>
    </location>
</feature>
<feature type="transmembrane region" description="Helical" evidence="1">
    <location>
        <begin position="471"/>
        <end position="495"/>
    </location>
</feature>
<dbReference type="Gene3D" id="3.30.70.1430">
    <property type="entry name" value="Multidrug efflux transporter AcrB pore domain"/>
    <property type="match status" value="2"/>
</dbReference>
<dbReference type="PANTHER" id="PTHR32063:SF8">
    <property type="entry name" value="CATION EFFLUX PROTEIN"/>
    <property type="match status" value="1"/>
</dbReference>
<feature type="transmembrane region" description="Helical" evidence="1">
    <location>
        <begin position="942"/>
        <end position="965"/>
    </location>
</feature>
<feature type="transmembrane region" description="Helical" evidence="1">
    <location>
        <begin position="888"/>
        <end position="907"/>
    </location>
</feature>
<evidence type="ECO:0000313" key="3">
    <source>
        <dbReference type="Proteomes" id="UP000318017"/>
    </source>
</evidence>
<feature type="transmembrane region" description="Helical" evidence="1">
    <location>
        <begin position="436"/>
        <end position="465"/>
    </location>
</feature>
<dbReference type="Proteomes" id="UP000318017">
    <property type="component" value="Chromosome"/>
</dbReference>
<feature type="transmembrane region" description="Helical" evidence="1">
    <location>
        <begin position="1024"/>
        <end position="1047"/>
    </location>
</feature>
<dbReference type="RefSeq" id="WP_145073964.1">
    <property type="nucleotide sequence ID" value="NZ_CP036298.1"/>
</dbReference>
<feature type="transmembrane region" description="Helical" evidence="1">
    <location>
        <begin position="391"/>
        <end position="416"/>
    </location>
</feature>
<dbReference type="AlphaFoldDB" id="A0A518G1E8"/>
<dbReference type="GO" id="GO:0042910">
    <property type="term" value="F:xenobiotic transmembrane transporter activity"/>
    <property type="evidence" value="ECO:0007669"/>
    <property type="project" value="TreeGrafter"/>
</dbReference>
<dbReference type="Gene3D" id="1.20.1640.10">
    <property type="entry name" value="Multidrug efflux transporter AcrB transmembrane domain"/>
    <property type="match status" value="2"/>
</dbReference>
<dbReference type="Gene3D" id="3.30.70.1440">
    <property type="entry name" value="Multidrug efflux transporter AcrB pore domain"/>
    <property type="match status" value="1"/>
</dbReference>
<dbReference type="InterPro" id="IPR027463">
    <property type="entry name" value="AcrB_DN_DC_subdom"/>
</dbReference>
<dbReference type="KEGG" id="ahel:Q31a_07140"/>
<dbReference type="SUPFAM" id="SSF82693">
    <property type="entry name" value="Multidrug efflux transporter AcrB pore domain, PN1, PN2, PC1 and PC2 subdomains"/>
    <property type="match status" value="2"/>
</dbReference>
<keyword evidence="1" id="KW-1133">Transmembrane helix</keyword>
<name>A0A518G1E8_9BACT</name>
<reference evidence="2 3" key="1">
    <citation type="submission" date="2019-02" db="EMBL/GenBank/DDBJ databases">
        <title>Deep-cultivation of Planctomycetes and their phenomic and genomic characterization uncovers novel biology.</title>
        <authorList>
            <person name="Wiegand S."/>
            <person name="Jogler M."/>
            <person name="Boedeker C."/>
            <person name="Pinto D."/>
            <person name="Vollmers J."/>
            <person name="Rivas-Marin E."/>
            <person name="Kohn T."/>
            <person name="Peeters S.H."/>
            <person name="Heuer A."/>
            <person name="Rast P."/>
            <person name="Oberbeckmann S."/>
            <person name="Bunk B."/>
            <person name="Jeske O."/>
            <person name="Meyerdierks A."/>
            <person name="Storesund J.E."/>
            <person name="Kallscheuer N."/>
            <person name="Luecker S."/>
            <person name="Lage O.M."/>
            <person name="Pohl T."/>
            <person name="Merkel B.J."/>
            <person name="Hornburger P."/>
            <person name="Mueller R.-W."/>
            <person name="Bruemmer F."/>
            <person name="Labrenz M."/>
            <person name="Spormann A.M."/>
            <person name="Op den Camp H."/>
            <person name="Overmann J."/>
            <person name="Amann R."/>
            <person name="Jetten M.S.M."/>
            <person name="Mascher T."/>
            <person name="Medema M.H."/>
            <person name="Devos D.P."/>
            <person name="Kaster A.-K."/>
            <person name="Ovreas L."/>
            <person name="Rohde M."/>
            <person name="Galperin M.Y."/>
            <person name="Jogler C."/>
        </authorList>
    </citation>
    <scope>NUCLEOTIDE SEQUENCE [LARGE SCALE GENOMIC DNA]</scope>
    <source>
        <strain evidence="2 3">Q31a</strain>
    </source>
</reference>
<keyword evidence="1" id="KW-0812">Transmembrane</keyword>
<dbReference type="OrthoDB" id="9757876at2"/>
<dbReference type="Gene3D" id="3.30.2090.10">
    <property type="entry name" value="Multidrug efflux transporter AcrB TolC docking domain, DN and DC subdomains"/>
    <property type="match status" value="2"/>
</dbReference>
<sequence>MGLVQFSLRNRFTVLSAALALCILGAAVIPGITIDILPDFRKPVVVSYFSYPGLPTMDMEKSVSSRVERALTLAGKIEHQESRTIPGAAVIKVFFQAGADPSSAMNDIVNLEASDMFHLPPGIEYPFTLRSEPANLPVVLAAISGEGLSESELYSIGYYAVRNKMGGLKGVQIPHPFGGKFRQMMVYVDPIKLQSRNISATQVVDAMRKSNLVLAGGSARLDGTDYQVHPRNTLPTVEDIEAVPITIRNGRPIFIRDVGRVVDDSALQYNIVRVNGKRSVYCPLLREPGENTIAVVDRIYEGIASEIPKMKDRGDIPEATEVTLVSDQSHYIRNAMANLYSQVGLGALLVACVVLLFLRRFLPTVIIVTTMGLAILIGALGFAFTGQTINVMTLGGIALAIGTVVDAGIVVVENVLRHQRMGKSPAQAALDGTQEVSGAILAGTVTTLAVFLPAVFLTGMIKYLFTPLSLAATFTIGASYVLALTVVPAFCATFIRTRVLDNKLASGNSEAGVPAQPQATAQPQQSGLYTRTLQKLLAAPGLSTLVIVLGIGASFLLWPSIGTELFPDVDAGSFELRIKTLPGTELLETEKLVARLENSIKEVIPEQQIETLISNIGLPVGKGAGFSTVLSSNAGPDTAYIIVNLKQANRSTGTQVYIQQLRKKLSAEYPLEQFMFVSGGIVNMALNEGVPTPINVQVSAGSLEQCRAGAESVVAAIQHIPGTEDVQIAQSLDYPQFDVQVDRTRAKYLGVDQEQVAHTVLTALGSSVGYASTIWIDPNSGTDFFMGVQYESNSIHSLDELHNMPISLDTPNGPVTIPLSNIATLHRVNIPGEIAHYNISRVNDVHVNVSGRDIGSVARDVEEALASIEFEKGVAATIRGPVETMRSGMSLLSIGLVVAAILVYLVLMAQFRSFVDPLIIMLSVPLGLGGVLLVLYCTNTYLSIQSLMGILMMMGVVVNNSILLVEFANKLRAKGHTAYQAVLSAAQVRLRPILMTSLTLVASMLPLAIQFSPGNEAMIPLARALLGGMVVSTILTLMLVPCVYTLVHRE</sequence>
<feature type="transmembrane region" description="Helical" evidence="1">
    <location>
        <begin position="339"/>
        <end position="358"/>
    </location>
</feature>
<accession>A0A518G1E8</accession>
<protein>
    <submittedName>
        <fullName evidence="2">Cobalt-zinc-cadmium resistance protein CzcA</fullName>
    </submittedName>
</protein>
<dbReference type="PANTHER" id="PTHR32063">
    <property type="match status" value="1"/>
</dbReference>
<dbReference type="SUPFAM" id="SSF82714">
    <property type="entry name" value="Multidrug efflux transporter AcrB TolC docking domain, DN and DC subdomains"/>
    <property type="match status" value="2"/>
</dbReference>
<dbReference type="GO" id="GO:0005886">
    <property type="term" value="C:plasma membrane"/>
    <property type="evidence" value="ECO:0007669"/>
    <property type="project" value="TreeGrafter"/>
</dbReference>
<dbReference type="Pfam" id="PF00873">
    <property type="entry name" value="ACR_tran"/>
    <property type="match status" value="1"/>
</dbReference>
<dbReference type="SUPFAM" id="SSF82866">
    <property type="entry name" value="Multidrug efflux transporter AcrB transmembrane domain"/>
    <property type="match status" value="2"/>
</dbReference>
<feature type="transmembrane region" description="Helical" evidence="1">
    <location>
        <begin position="914"/>
        <end position="936"/>
    </location>
</feature>